<accession>A0ABV7M7S6</accession>
<name>A0ABV7M7S6_9GAMM</name>
<evidence type="ECO:0000313" key="2">
    <source>
        <dbReference type="EMBL" id="MFC3294520.1"/>
    </source>
</evidence>
<dbReference type="Pfam" id="PF11720">
    <property type="entry name" value="Inhibitor_I78"/>
    <property type="match status" value="1"/>
</dbReference>
<dbReference type="InterPro" id="IPR021719">
    <property type="entry name" value="Prot_inh_I78"/>
</dbReference>
<dbReference type="Gene3D" id="3.30.10.10">
    <property type="entry name" value="Trypsin Inhibitor V, subunit A"/>
    <property type="match status" value="1"/>
</dbReference>
<comment type="caution">
    <text evidence="2">The sequence shown here is derived from an EMBL/GenBank/DDBJ whole genome shotgun (WGS) entry which is preliminary data.</text>
</comment>
<dbReference type="EMBL" id="JBHRUH010000050">
    <property type="protein sequence ID" value="MFC3294520.1"/>
    <property type="molecule type" value="Genomic_DNA"/>
</dbReference>
<sequence>MKRIALSGAYAMLLAGCTASLTPDEAPPPPSMQAGNSKCDASAIQDYLGEDYRAALEQILANQSGAQRVRVIRPGEGHTMDYRPERLNIHLDEQGKISELSCG</sequence>
<organism evidence="2 3">
    <name type="scientific">Modicisalibacter luteus</name>
    <dbReference type="NCBI Taxonomy" id="453962"/>
    <lineage>
        <taxon>Bacteria</taxon>
        <taxon>Pseudomonadati</taxon>
        <taxon>Pseudomonadota</taxon>
        <taxon>Gammaproteobacteria</taxon>
        <taxon>Oceanospirillales</taxon>
        <taxon>Halomonadaceae</taxon>
        <taxon>Modicisalibacter</taxon>
    </lineage>
</organism>
<dbReference type="Proteomes" id="UP001595640">
    <property type="component" value="Unassembled WGS sequence"/>
</dbReference>
<dbReference type="RefSeq" id="WP_019017119.1">
    <property type="nucleotide sequence ID" value="NZ_BMXD01000004.1"/>
</dbReference>
<protein>
    <submittedName>
        <fullName evidence="2">I78 family peptidase inhibitor</fullName>
    </submittedName>
</protein>
<gene>
    <name evidence="2" type="ORF">ACFOEI_21060</name>
</gene>
<dbReference type="PROSITE" id="PS51257">
    <property type="entry name" value="PROKAR_LIPOPROTEIN"/>
    <property type="match status" value="1"/>
</dbReference>
<evidence type="ECO:0000256" key="1">
    <source>
        <dbReference type="SAM" id="SignalP"/>
    </source>
</evidence>
<dbReference type="PANTHER" id="PTHR39600">
    <property type="entry name" value="PEPTIDASE INHIBITOR I78 FAMILY PROTEIN"/>
    <property type="match status" value="1"/>
</dbReference>
<keyword evidence="3" id="KW-1185">Reference proteome</keyword>
<proteinExistence type="predicted"/>
<dbReference type="PANTHER" id="PTHR39600:SF1">
    <property type="entry name" value="PEPTIDASE INHIBITOR I78 FAMILY PROTEIN"/>
    <property type="match status" value="1"/>
</dbReference>
<feature type="chain" id="PRO_5045652238" evidence="1">
    <location>
        <begin position="22"/>
        <end position="103"/>
    </location>
</feature>
<evidence type="ECO:0000313" key="3">
    <source>
        <dbReference type="Proteomes" id="UP001595640"/>
    </source>
</evidence>
<keyword evidence="1" id="KW-0732">Signal</keyword>
<feature type="signal peptide" evidence="1">
    <location>
        <begin position="1"/>
        <end position="21"/>
    </location>
</feature>
<reference evidence="3" key="1">
    <citation type="journal article" date="2019" name="Int. J. Syst. Evol. Microbiol.">
        <title>The Global Catalogue of Microorganisms (GCM) 10K type strain sequencing project: providing services to taxonomists for standard genome sequencing and annotation.</title>
        <authorList>
            <consortium name="The Broad Institute Genomics Platform"/>
            <consortium name="The Broad Institute Genome Sequencing Center for Infectious Disease"/>
            <person name="Wu L."/>
            <person name="Ma J."/>
        </authorList>
    </citation>
    <scope>NUCLEOTIDE SEQUENCE [LARGE SCALE GENOMIC DNA]</scope>
    <source>
        <strain evidence="3">KCTC 12847</strain>
    </source>
</reference>